<dbReference type="PROSITE" id="PS51186">
    <property type="entry name" value="GNAT"/>
    <property type="match status" value="1"/>
</dbReference>
<dbReference type="AlphaFoldDB" id="A0A5F0K6M2"/>
<evidence type="ECO:0000313" key="7">
    <source>
        <dbReference type="Proteomes" id="UP000297914"/>
    </source>
</evidence>
<dbReference type="InterPro" id="IPR000182">
    <property type="entry name" value="GNAT_dom"/>
</dbReference>
<comment type="caution">
    <text evidence="5">The sequence shown here is derived from an EMBL/GenBank/DDBJ whole genome shotgun (WGS) entry which is preliminary data.</text>
</comment>
<reference evidence="5 7" key="1">
    <citation type="submission" date="2018-06" db="EMBL/GenBank/DDBJ databases">
        <title>Occurrence of a novel blaKPC-2- and qnrS2- harbouring IncP6 plasmid from Aeromonas taiwanensis isolates recovered from the river sediments.</title>
        <authorList>
            <person name="Zheng B."/>
            <person name="Yu X."/>
            <person name="Xiao Y."/>
        </authorList>
    </citation>
    <scope>NUCLEOTIDE SEQUENCE [LARGE SCALE GENOMIC DNA]</scope>
    <source>
        <strain evidence="4 6">1713</strain>
        <strain evidence="5 7">198</strain>
    </source>
</reference>
<dbReference type="Pfam" id="PF00583">
    <property type="entry name" value="Acetyltransf_1"/>
    <property type="match status" value="1"/>
</dbReference>
<dbReference type="SUPFAM" id="SSF55729">
    <property type="entry name" value="Acyl-CoA N-acyltransferases (Nat)"/>
    <property type="match status" value="1"/>
</dbReference>
<dbReference type="EMBL" id="QORK01000047">
    <property type="protein sequence ID" value="TFF75621.1"/>
    <property type="molecule type" value="Genomic_DNA"/>
</dbReference>
<evidence type="ECO:0000256" key="1">
    <source>
        <dbReference type="ARBA" id="ARBA00022679"/>
    </source>
</evidence>
<dbReference type="GO" id="GO:0016747">
    <property type="term" value="F:acyltransferase activity, transferring groups other than amino-acyl groups"/>
    <property type="evidence" value="ECO:0007669"/>
    <property type="project" value="InterPro"/>
</dbReference>
<evidence type="ECO:0000256" key="2">
    <source>
        <dbReference type="ARBA" id="ARBA00023315"/>
    </source>
</evidence>
<keyword evidence="1 5" id="KW-0808">Transferase</keyword>
<keyword evidence="2" id="KW-0012">Acyltransferase</keyword>
<gene>
    <name evidence="4" type="ORF">DRM93_18030</name>
    <name evidence="5" type="ORF">DRM94_18030</name>
</gene>
<feature type="domain" description="N-acetyltransferase" evidence="3">
    <location>
        <begin position="2"/>
        <end position="161"/>
    </location>
</feature>
<accession>A0A5F0K6M2</accession>
<organism evidence="5 7">
    <name type="scientific">Aeromonas taiwanensis</name>
    <dbReference type="NCBI Taxonomy" id="633417"/>
    <lineage>
        <taxon>Bacteria</taxon>
        <taxon>Pseudomonadati</taxon>
        <taxon>Pseudomonadota</taxon>
        <taxon>Gammaproteobacteria</taxon>
        <taxon>Aeromonadales</taxon>
        <taxon>Aeromonadaceae</taxon>
        <taxon>Aeromonas</taxon>
    </lineage>
</organism>
<keyword evidence="6" id="KW-1185">Reference proteome</keyword>
<dbReference type="EMBL" id="QORL01000047">
    <property type="protein sequence ID" value="TFF72272.1"/>
    <property type="molecule type" value="Genomic_DNA"/>
</dbReference>
<dbReference type="Gene3D" id="3.40.630.30">
    <property type="match status" value="1"/>
</dbReference>
<protein>
    <submittedName>
        <fullName evidence="5">GNAT family N-acetyltransferase</fullName>
    </submittedName>
</protein>
<name>A0A5F0K6M2_9GAMM</name>
<dbReference type="InterPro" id="IPR050832">
    <property type="entry name" value="Bact_Acetyltransf"/>
</dbReference>
<dbReference type="Proteomes" id="UP000297914">
    <property type="component" value="Unassembled WGS sequence"/>
</dbReference>
<dbReference type="InterPro" id="IPR016181">
    <property type="entry name" value="Acyl_CoA_acyltransferase"/>
</dbReference>
<dbReference type="OrthoDB" id="359414at2"/>
<evidence type="ECO:0000313" key="4">
    <source>
        <dbReference type="EMBL" id="TFF72272.1"/>
    </source>
</evidence>
<proteinExistence type="predicted"/>
<sequence length="167" mass="18710">MITIRTIRAPDWPAIMAIQRECYHQLEPEPLEVMQNKSELAPASCWVAEHRGRVLGYLLCHPWRAHQPPPLSVPMQALAGRDEFYLHDLAVSGEARGLGLGRRLLAKALDFASREGYRHAGLVAVQDAPAFWRKQGFLVAETRKSLAEYGDGAVYMRLPLAEPVQAQ</sequence>
<evidence type="ECO:0000259" key="3">
    <source>
        <dbReference type="PROSITE" id="PS51186"/>
    </source>
</evidence>
<dbReference type="Proteomes" id="UP000297720">
    <property type="component" value="Unassembled WGS sequence"/>
</dbReference>
<evidence type="ECO:0000313" key="5">
    <source>
        <dbReference type="EMBL" id="TFF75621.1"/>
    </source>
</evidence>
<evidence type="ECO:0000313" key="6">
    <source>
        <dbReference type="Proteomes" id="UP000297720"/>
    </source>
</evidence>
<dbReference type="RefSeq" id="WP_134696885.1">
    <property type="nucleotide sequence ID" value="NZ_QORJ01000036.1"/>
</dbReference>
<dbReference type="PANTHER" id="PTHR43877">
    <property type="entry name" value="AMINOALKYLPHOSPHONATE N-ACETYLTRANSFERASE-RELATED-RELATED"/>
    <property type="match status" value="1"/>
</dbReference>